<gene>
    <name evidence="2" type="ORF">RFI_00575</name>
</gene>
<keyword evidence="3" id="KW-1185">Reference proteome</keyword>
<dbReference type="EMBL" id="ASPP01000604">
    <property type="protein sequence ID" value="ETO36483.1"/>
    <property type="molecule type" value="Genomic_DNA"/>
</dbReference>
<dbReference type="OrthoDB" id="411871at2759"/>
<proteinExistence type="predicted"/>
<accession>X6PEF2</accession>
<evidence type="ECO:0000313" key="3">
    <source>
        <dbReference type="Proteomes" id="UP000023152"/>
    </source>
</evidence>
<reference evidence="2 3" key="1">
    <citation type="journal article" date="2013" name="Curr. Biol.">
        <title>The Genome of the Foraminiferan Reticulomyxa filosa.</title>
        <authorList>
            <person name="Glockner G."/>
            <person name="Hulsmann N."/>
            <person name="Schleicher M."/>
            <person name="Noegel A.A."/>
            <person name="Eichinger L."/>
            <person name="Gallinger C."/>
            <person name="Pawlowski J."/>
            <person name="Sierra R."/>
            <person name="Euteneuer U."/>
            <person name="Pillet L."/>
            <person name="Moustafa A."/>
            <person name="Platzer M."/>
            <person name="Groth M."/>
            <person name="Szafranski K."/>
            <person name="Schliwa M."/>
        </authorList>
    </citation>
    <scope>NUCLEOTIDE SEQUENCE [LARGE SCALE GENOMIC DNA]</scope>
</reference>
<sequence>MLCRSYHILVASANIIHINFFLILYFQTMIKKMNFELTSLLISTFAKKLQNLLGSKETLDKAVESWTKCVVEAGEATIGIRTIWKGNKPWWSDKNCQAIAKHQHMVKSIDSLHEGNTRNLFTQFKALITNKVCIIPASVNKETNSVAPQPPKDLDEKHYETVEEDIRFKVAISKPLELDESHMWSFDIH</sequence>
<evidence type="ECO:0000313" key="2">
    <source>
        <dbReference type="EMBL" id="ETO36483.1"/>
    </source>
</evidence>
<dbReference type="AlphaFoldDB" id="X6PEF2"/>
<keyword evidence="1" id="KW-0812">Transmembrane</keyword>
<dbReference type="Proteomes" id="UP000023152">
    <property type="component" value="Unassembled WGS sequence"/>
</dbReference>
<evidence type="ECO:0000256" key="1">
    <source>
        <dbReference type="SAM" id="Phobius"/>
    </source>
</evidence>
<name>X6PEF2_RETFI</name>
<keyword evidence="1" id="KW-0472">Membrane</keyword>
<keyword evidence="1" id="KW-1133">Transmembrane helix</keyword>
<feature type="transmembrane region" description="Helical" evidence="1">
    <location>
        <begin position="6"/>
        <end position="26"/>
    </location>
</feature>
<comment type="caution">
    <text evidence="2">The sequence shown here is derived from an EMBL/GenBank/DDBJ whole genome shotgun (WGS) entry which is preliminary data.</text>
</comment>
<organism evidence="2 3">
    <name type="scientific">Reticulomyxa filosa</name>
    <dbReference type="NCBI Taxonomy" id="46433"/>
    <lineage>
        <taxon>Eukaryota</taxon>
        <taxon>Sar</taxon>
        <taxon>Rhizaria</taxon>
        <taxon>Retaria</taxon>
        <taxon>Foraminifera</taxon>
        <taxon>Monothalamids</taxon>
        <taxon>Reticulomyxidae</taxon>
        <taxon>Reticulomyxa</taxon>
    </lineage>
</organism>
<protein>
    <submittedName>
        <fullName evidence="2">Uncharacterized protein</fullName>
    </submittedName>
</protein>